<evidence type="ECO:0000259" key="3">
    <source>
        <dbReference type="Pfam" id="PF01370"/>
    </source>
</evidence>
<comment type="similarity">
    <text evidence="2">Belongs to the NAD(P)-dependent epimerase/dehydratase family.</text>
</comment>
<accession>A0A2K9EJR7</accession>
<evidence type="ECO:0000256" key="2">
    <source>
        <dbReference type="ARBA" id="ARBA00007637"/>
    </source>
</evidence>
<gene>
    <name evidence="4" type="ORF">CUV01_15660</name>
</gene>
<reference evidence="4 5" key="1">
    <citation type="submission" date="2017-12" db="EMBL/GenBank/DDBJ databases">
        <authorList>
            <person name="Hurst M.R.H."/>
        </authorList>
    </citation>
    <scope>NUCLEOTIDE SEQUENCE [LARGE SCALE GENOMIC DNA]</scope>
    <source>
        <strain evidence="4 5">BM15</strain>
    </source>
</reference>
<feature type="domain" description="NAD-dependent epimerase/dehydratase" evidence="3">
    <location>
        <begin position="3"/>
        <end position="297"/>
    </location>
</feature>
<dbReference type="AlphaFoldDB" id="A0A2K9EJR7"/>
<evidence type="ECO:0000313" key="5">
    <source>
        <dbReference type="Proteomes" id="UP000233742"/>
    </source>
</evidence>
<comment type="pathway">
    <text evidence="1">Bacterial outer membrane biogenesis; LPS O-antigen biosynthesis.</text>
</comment>
<evidence type="ECO:0000256" key="1">
    <source>
        <dbReference type="ARBA" id="ARBA00005125"/>
    </source>
</evidence>
<sequence>MKIVILGGDGFCGWPTALHLSARGHDVTIVDNMSRRKIDVELEVTSLTPIRPLGERLRVWQDLTGREIAFHDFTVGEDYDRLLALLQQERPDAVIHFAEQRAAPYSMKSSRHKRYTVSNNLNATNDVLAAIVESGQDIHLVHLGTMGVYGYGTAGMKIPEGYLPVTVQTENGPHTQEILYPANPGSIYHMTKTQDQLFFFYYNKNDGVRITDLHQGIVWGTQTQETRMDERLINRFDYDGDYGTVLNRFLMQAAIGYPLSVHGTGGQTRAFIHIQDTCRCIELALQNPPQRGDRVNILNQMTETHRVRDLAQMIATQTGAEIAYVQNPRNEADENDLHVANDRFLGLGLDPIKLEDGLLTEVQEIARRYADRCNRDKIPCLSRWRA</sequence>
<dbReference type="Pfam" id="PF01370">
    <property type="entry name" value="Epimerase"/>
    <property type="match status" value="1"/>
</dbReference>
<protein>
    <submittedName>
        <fullName evidence="4">NAD-dependent dehydratase</fullName>
    </submittedName>
</protein>
<dbReference type="RefSeq" id="WP_101461290.1">
    <property type="nucleotide sequence ID" value="NZ_CP025408.1"/>
</dbReference>
<dbReference type="OrthoDB" id="9771073at2"/>
<evidence type="ECO:0000313" key="4">
    <source>
        <dbReference type="EMBL" id="AUH34629.1"/>
    </source>
</evidence>
<organism evidence="4 5">
    <name type="scientific">Paracoccus tegillarcae</name>
    <dbReference type="NCBI Taxonomy" id="1529068"/>
    <lineage>
        <taxon>Bacteria</taxon>
        <taxon>Pseudomonadati</taxon>
        <taxon>Pseudomonadota</taxon>
        <taxon>Alphaproteobacteria</taxon>
        <taxon>Rhodobacterales</taxon>
        <taxon>Paracoccaceae</taxon>
        <taxon>Paracoccus</taxon>
    </lineage>
</organism>
<dbReference type="SUPFAM" id="SSF51735">
    <property type="entry name" value="NAD(P)-binding Rossmann-fold domains"/>
    <property type="match status" value="1"/>
</dbReference>
<dbReference type="KEGG" id="paro:CUV01_15660"/>
<dbReference type="Gene3D" id="3.40.50.720">
    <property type="entry name" value="NAD(P)-binding Rossmann-like Domain"/>
    <property type="match status" value="1"/>
</dbReference>
<dbReference type="Gene3D" id="3.90.25.10">
    <property type="entry name" value="UDP-galactose 4-epimerase, domain 1"/>
    <property type="match status" value="1"/>
</dbReference>
<name>A0A2K9EJR7_9RHOB</name>
<dbReference type="InterPro" id="IPR036291">
    <property type="entry name" value="NAD(P)-bd_dom_sf"/>
</dbReference>
<dbReference type="PANTHER" id="PTHR43000">
    <property type="entry name" value="DTDP-D-GLUCOSE 4,6-DEHYDRATASE-RELATED"/>
    <property type="match status" value="1"/>
</dbReference>
<dbReference type="EMBL" id="CP025408">
    <property type="protein sequence ID" value="AUH34629.1"/>
    <property type="molecule type" value="Genomic_DNA"/>
</dbReference>
<dbReference type="InterPro" id="IPR001509">
    <property type="entry name" value="Epimerase_deHydtase"/>
</dbReference>
<proteinExistence type="inferred from homology"/>
<dbReference type="Proteomes" id="UP000233742">
    <property type="component" value="Chromosome"/>
</dbReference>
<keyword evidence="5" id="KW-1185">Reference proteome</keyword>